<dbReference type="Pfam" id="PF13500">
    <property type="entry name" value="AAA_26"/>
    <property type="match status" value="1"/>
</dbReference>
<evidence type="ECO:0000313" key="3">
    <source>
        <dbReference type="Proteomes" id="UP001523216"/>
    </source>
</evidence>
<comment type="caution">
    <text evidence="1">Lacks conserved residue(s) required for the propagation of feature annotation.</text>
</comment>
<comment type="similarity">
    <text evidence="1">Belongs to the dethiobiotin synthetase family.</text>
</comment>
<keyword evidence="1" id="KW-0479">Metal-binding</keyword>
<protein>
    <recommendedName>
        <fullName evidence="1">ATP-dependent dethiobiotin synthetase BioD</fullName>
        <ecNumber evidence="1">6.3.3.3</ecNumber>
    </recommendedName>
    <alternativeName>
        <fullName evidence="1">DTB synthetase</fullName>
        <shortName evidence="1">DTBS</shortName>
    </alternativeName>
    <alternativeName>
        <fullName evidence="1">Dethiobiotin synthase</fullName>
    </alternativeName>
</protein>
<dbReference type="PANTHER" id="PTHR43210:SF5">
    <property type="entry name" value="DETHIOBIOTIN SYNTHETASE"/>
    <property type="match status" value="1"/>
</dbReference>
<comment type="caution">
    <text evidence="2">The sequence shown here is derived from an EMBL/GenBank/DDBJ whole genome shotgun (WGS) entry which is preliminary data.</text>
</comment>
<name>A0ABT0YB05_9ACTN</name>
<feature type="active site" evidence="1">
    <location>
        <position position="54"/>
    </location>
</feature>
<feature type="binding site" evidence="1">
    <location>
        <begin position="126"/>
        <end position="129"/>
    </location>
    <ligand>
        <name>ATP</name>
        <dbReference type="ChEBI" id="CHEBI:30616"/>
    </ligand>
</feature>
<dbReference type="Proteomes" id="UP001523216">
    <property type="component" value="Unassembled WGS sequence"/>
</dbReference>
<dbReference type="GO" id="GO:0004141">
    <property type="term" value="F:dethiobiotin synthase activity"/>
    <property type="evidence" value="ECO:0007669"/>
    <property type="project" value="UniProtKB-EC"/>
</dbReference>
<organism evidence="2 3">
    <name type="scientific">Paractinoplanes hotanensis</name>
    <dbReference type="NCBI Taxonomy" id="2906497"/>
    <lineage>
        <taxon>Bacteria</taxon>
        <taxon>Bacillati</taxon>
        <taxon>Actinomycetota</taxon>
        <taxon>Actinomycetes</taxon>
        <taxon>Micromonosporales</taxon>
        <taxon>Micromonosporaceae</taxon>
        <taxon>Paractinoplanes</taxon>
    </lineage>
</organism>
<feature type="binding site" evidence="1">
    <location>
        <begin position="29"/>
        <end position="34"/>
    </location>
    <ligand>
        <name>ATP</name>
        <dbReference type="ChEBI" id="CHEBI:30616"/>
    </ligand>
</feature>
<keyword evidence="1" id="KW-0547">Nucleotide-binding</keyword>
<comment type="catalytic activity">
    <reaction evidence="1">
        <text>(7R,8S)-7,8-diammoniononanoate + CO2 + ATP = (4R,5S)-dethiobiotin + ADP + phosphate + 3 H(+)</text>
        <dbReference type="Rhea" id="RHEA:15805"/>
        <dbReference type="ChEBI" id="CHEBI:15378"/>
        <dbReference type="ChEBI" id="CHEBI:16526"/>
        <dbReference type="ChEBI" id="CHEBI:30616"/>
        <dbReference type="ChEBI" id="CHEBI:43474"/>
        <dbReference type="ChEBI" id="CHEBI:149469"/>
        <dbReference type="ChEBI" id="CHEBI:149473"/>
        <dbReference type="ChEBI" id="CHEBI:456216"/>
        <dbReference type="EC" id="6.3.3.3"/>
    </reaction>
</comment>
<dbReference type="RefSeq" id="WP_251802980.1">
    <property type="nucleotide sequence ID" value="NZ_JAMQOL010000057.1"/>
</dbReference>
<keyword evidence="1" id="KW-0093">Biotin biosynthesis</keyword>
<comment type="pathway">
    <text evidence="1">Cofactor biosynthesis; biotin biosynthesis; biotin from 7,8-diaminononanoate: step 1/2.</text>
</comment>
<feature type="binding site" evidence="1">
    <location>
        <position position="58"/>
    </location>
    <ligand>
        <name>substrate</name>
    </ligand>
</feature>
<dbReference type="HAMAP" id="MF_00336">
    <property type="entry name" value="BioD"/>
    <property type="match status" value="1"/>
</dbReference>
<keyword evidence="3" id="KW-1185">Reference proteome</keyword>
<dbReference type="CDD" id="cd03109">
    <property type="entry name" value="DTBS"/>
    <property type="match status" value="1"/>
</dbReference>
<dbReference type="EMBL" id="JAMQOL010000057">
    <property type="protein sequence ID" value="MCM4083230.1"/>
    <property type="molecule type" value="Genomic_DNA"/>
</dbReference>
<evidence type="ECO:0000313" key="2">
    <source>
        <dbReference type="EMBL" id="MCM4083230.1"/>
    </source>
</evidence>
<sequence>MSAQAKPAPRRPEAGEWRGIVLVTGTDTEVGKTIVTAAVAAAAQAAGLRVAVVKPGQTGIANGEPTDIEVITRLAAPDTTRTLAEYPDPLAPLSAATVASLPPLELYEVVDAIRAEADKHDLVLVEGAGGLLVPMGVRPSGESWTVADLATTLGISTIVVARAGLGTLNHTALTLEALSRRGVPAGVVIGAWPHDPELVHWANLSELVPHLIGALPSGAGHMDPGVFRRSAPGWLTPSLYGVLDNWRVWAEEFGDGHH</sequence>
<feature type="binding site" evidence="1">
    <location>
        <position position="126"/>
    </location>
    <ligand>
        <name>Mg(2+)</name>
        <dbReference type="ChEBI" id="CHEBI:18420"/>
    </ligand>
</feature>
<keyword evidence="1" id="KW-0067">ATP-binding</keyword>
<comment type="cofactor">
    <cofactor evidence="1">
        <name>Mg(2+)</name>
        <dbReference type="ChEBI" id="CHEBI:18420"/>
    </cofactor>
</comment>
<dbReference type="EC" id="6.3.3.3" evidence="1"/>
<dbReference type="SUPFAM" id="SSF52540">
    <property type="entry name" value="P-loop containing nucleoside triphosphate hydrolases"/>
    <property type="match status" value="1"/>
</dbReference>
<gene>
    <name evidence="1 2" type="primary">bioD</name>
    <name evidence="2" type="ORF">LXN57_37350</name>
</gene>
<keyword evidence="1" id="KW-0963">Cytoplasm</keyword>
<reference evidence="2 3" key="1">
    <citation type="submission" date="2022-06" db="EMBL/GenBank/DDBJ databases">
        <title>Actinoplanes abujensis sp. nov., isolated from Nigerian arid soil.</title>
        <authorList>
            <person name="Ding P."/>
        </authorList>
    </citation>
    <scope>NUCLEOTIDE SEQUENCE [LARGE SCALE GENOMIC DNA]</scope>
    <source>
        <strain evidence="3">TRM88002</strain>
    </source>
</reference>
<feature type="binding site" evidence="1">
    <location>
        <position position="67"/>
    </location>
    <ligand>
        <name>ATP</name>
        <dbReference type="ChEBI" id="CHEBI:30616"/>
    </ligand>
</feature>
<keyword evidence="1 2" id="KW-0436">Ligase</keyword>
<dbReference type="NCBIfam" id="TIGR00347">
    <property type="entry name" value="bioD"/>
    <property type="match status" value="1"/>
</dbReference>
<keyword evidence="1" id="KW-0460">Magnesium</keyword>
<proteinExistence type="inferred from homology"/>
<dbReference type="Gene3D" id="3.40.50.300">
    <property type="entry name" value="P-loop containing nucleotide triphosphate hydrolases"/>
    <property type="match status" value="1"/>
</dbReference>
<comment type="function">
    <text evidence="1">Catalyzes a mechanistically unusual reaction, the ATP-dependent insertion of CO2 between the N7 and N8 nitrogen atoms of 7,8-diaminopelargonic acid (DAPA, also called 7,8-diammoniononanoate) to form a ureido ring.</text>
</comment>
<dbReference type="InterPro" id="IPR004472">
    <property type="entry name" value="DTB_synth_BioD"/>
</dbReference>
<dbReference type="PANTHER" id="PTHR43210">
    <property type="entry name" value="DETHIOBIOTIN SYNTHETASE"/>
    <property type="match status" value="1"/>
</dbReference>
<accession>A0ABT0YB05</accession>
<comment type="subunit">
    <text evidence="1">Homodimer.</text>
</comment>
<feature type="binding site" evidence="1">
    <location>
        <position position="33"/>
    </location>
    <ligand>
        <name>Mg(2+)</name>
        <dbReference type="ChEBI" id="CHEBI:18420"/>
    </ligand>
</feature>
<evidence type="ECO:0000256" key="1">
    <source>
        <dbReference type="HAMAP-Rule" id="MF_00336"/>
    </source>
</evidence>
<feature type="binding site" evidence="1">
    <location>
        <position position="67"/>
    </location>
    <ligand>
        <name>Mg(2+)</name>
        <dbReference type="ChEBI" id="CHEBI:18420"/>
    </ligand>
</feature>
<dbReference type="InterPro" id="IPR027417">
    <property type="entry name" value="P-loop_NTPase"/>
</dbReference>
<comment type="subcellular location">
    <subcellularLocation>
        <location evidence="1">Cytoplasm</location>
    </subcellularLocation>
</comment>